<dbReference type="InterPro" id="IPR011050">
    <property type="entry name" value="Pectin_lyase_fold/virulence"/>
</dbReference>
<comment type="caution">
    <text evidence="2">The sequence shown here is derived from an EMBL/GenBank/DDBJ whole genome shotgun (WGS) entry which is preliminary data.</text>
</comment>
<dbReference type="SUPFAM" id="SSF103515">
    <property type="entry name" value="Autotransporter"/>
    <property type="match status" value="1"/>
</dbReference>
<dbReference type="InterPro" id="IPR051551">
    <property type="entry name" value="Autotransporter_adhesion"/>
</dbReference>
<reference evidence="2 3" key="1">
    <citation type="submission" date="2012-03" db="EMBL/GenBank/DDBJ databases">
        <title>The Genome Sequence of Bartonella alsatica IBS 382.</title>
        <authorList>
            <consortium name="The Broad Institute Genome Sequencing Platform"/>
            <consortium name="The Broad Institute Genome Sequencing Center for Infectious Disease"/>
            <person name="Feldgarden M."/>
            <person name="Kirby J."/>
            <person name="Kosoy M."/>
            <person name="Birtles R."/>
            <person name="Probert W.S."/>
            <person name="Chiaraviglio L."/>
            <person name="Young S.K."/>
            <person name="Zeng Q."/>
            <person name="Gargeya S."/>
            <person name="Fitzgerald M."/>
            <person name="Haas B."/>
            <person name="Abouelleil A."/>
            <person name="Alvarado L."/>
            <person name="Arachchi H.M."/>
            <person name="Berlin A."/>
            <person name="Chapman S.B."/>
            <person name="Gearin G."/>
            <person name="Goldberg J."/>
            <person name="Griggs A."/>
            <person name="Gujja S."/>
            <person name="Hansen M."/>
            <person name="Heiman D."/>
            <person name="Howarth C."/>
            <person name="Larimer J."/>
            <person name="Lui A."/>
            <person name="MacDonald P.J.P."/>
            <person name="McCowen C."/>
            <person name="Montmayeur A."/>
            <person name="Murphy C."/>
            <person name="Neiman D."/>
            <person name="Pearson M."/>
            <person name="Priest M."/>
            <person name="Roberts A."/>
            <person name="Saif S."/>
            <person name="Shea T."/>
            <person name="Sisk P."/>
            <person name="Stolte C."/>
            <person name="Sykes S."/>
            <person name="Wortman J."/>
            <person name="Nusbaum C."/>
            <person name="Birren B."/>
        </authorList>
    </citation>
    <scope>NUCLEOTIDE SEQUENCE [LARGE SCALE GENOMIC DNA]</scope>
    <source>
        <strain evidence="2 3">IBS 382</strain>
    </source>
</reference>
<feature type="domain" description="Autotransporter" evidence="1">
    <location>
        <begin position="277"/>
        <end position="545"/>
    </location>
</feature>
<dbReference type="SUPFAM" id="SSF51126">
    <property type="entry name" value="Pectin lyase-like"/>
    <property type="match status" value="1"/>
</dbReference>
<dbReference type="NCBIfam" id="NF040482">
    <property type="entry name" value="auto_BafA_Cterm"/>
    <property type="match status" value="1"/>
</dbReference>
<dbReference type="EMBL" id="AIME01000004">
    <property type="protein sequence ID" value="EJF75177.1"/>
    <property type="molecule type" value="Genomic_DNA"/>
</dbReference>
<dbReference type="PROSITE" id="PS51208">
    <property type="entry name" value="AUTOTRANSPORTER"/>
    <property type="match status" value="1"/>
</dbReference>
<dbReference type="InterPro" id="IPR005546">
    <property type="entry name" value="Autotransporte_beta"/>
</dbReference>
<dbReference type="SMART" id="SM00869">
    <property type="entry name" value="Autotransporter"/>
    <property type="match status" value="1"/>
</dbReference>
<dbReference type="PANTHER" id="PTHR35037:SF7">
    <property type="entry name" value="AUTOTRANSPORTER"/>
    <property type="match status" value="1"/>
</dbReference>
<dbReference type="eggNOG" id="COG3468">
    <property type="taxonomic scope" value="Bacteria"/>
</dbReference>
<dbReference type="Gene3D" id="2.40.128.130">
    <property type="entry name" value="Autotransporter beta-domain"/>
    <property type="match status" value="1"/>
</dbReference>
<dbReference type="HOGENOM" id="CLU_002318_5_1_5"/>
<dbReference type="NCBIfam" id="TIGR01414">
    <property type="entry name" value="autotrans_barl"/>
    <property type="match status" value="1"/>
</dbReference>
<dbReference type="Proteomes" id="UP000008761">
    <property type="component" value="Unassembled WGS sequence"/>
</dbReference>
<dbReference type="AlphaFoldDB" id="J1IUA7"/>
<gene>
    <name evidence="2" type="ORF">MEC_00653</name>
</gene>
<accession>J1IUA7</accession>
<dbReference type="Pfam" id="PF03797">
    <property type="entry name" value="Autotransporter"/>
    <property type="match status" value="1"/>
</dbReference>
<organism evidence="2 3">
    <name type="scientific">Bartonella alsatica IBS 382</name>
    <dbReference type="NCBI Taxonomy" id="1094551"/>
    <lineage>
        <taxon>Bacteria</taxon>
        <taxon>Pseudomonadati</taxon>
        <taxon>Pseudomonadota</taxon>
        <taxon>Alphaproteobacteria</taxon>
        <taxon>Hyphomicrobiales</taxon>
        <taxon>Bartonellaceae</taxon>
        <taxon>Bartonella</taxon>
    </lineage>
</organism>
<sequence>MEEDHSSNYLSIDNGAGKHKVSVADSGVEITGSFLQKNGLITEINLITDKSGEASFTLANHSGDEIEAVDSGAYMYGLYKRERSAESNGDTTIWYLGRETGRSGYSDNRFQRTSRKQKVAVSLIASFTDADINKTSFFRSQVSVLRNASSMGNRQKTSSSRLPRHLHEKQKDSVFSVPLFIERQPIGLSRPEVSHYHPSDEQQQLVISTNASLLADQMILRLNDPAQPFPESKQELSVSNFLTTPSTDAVLSMSVTPGLVFHNELQTVRSGRRILDRNKKDTALWTYAIKSKESVATDHTDFKFEQTGIVLGIGGVSELADGEFYIGGFGSYDQARVIHARGGISGINTYSIGAYATYFDHSGLYLDGVLKYNSYQNNLKAVSTNGLAIEGNYNQWVMGTSFEAGYCFKMAQNNWLQAYAQLTWLQVEGKQVKLSNEMIGDINSFTSLRSEVGLSLGYELGSDIDTSSLAYIRAGWLRENKDNNHTTINQQHKFTTDLSGNAGKIGVGLSSLLNGKLKLYAEAYYFKGHKIKQSLQGILGVRYSF</sequence>
<evidence type="ECO:0000313" key="3">
    <source>
        <dbReference type="Proteomes" id="UP000008761"/>
    </source>
</evidence>
<name>J1IUA7_9HYPH</name>
<evidence type="ECO:0000259" key="1">
    <source>
        <dbReference type="PROSITE" id="PS51208"/>
    </source>
</evidence>
<dbReference type="InterPro" id="IPR006315">
    <property type="entry name" value="OM_autotransptr_brl_dom"/>
</dbReference>
<dbReference type="STRING" id="1094551.MEC_00653"/>
<protein>
    <submittedName>
        <fullName evidence="2">Outer membrane autotransporter barrel domain-containing protein</fullName>
    </submittedName>
</protein>
<dbReference type="GO" id="GO:0019867">
    <property type="term" value="C:outer membrane"/>
    <property type="evidence" value="ECO:0007669"/>
    <property type="project" value="InterPro"/>
</dbReference>
<dbReference type="Pfam" id="PF03212">
    <property type="entry name" value="Pertactin"/>
    <property type="match status" value="1"/>
</dbReference>
<dbReference type="PATRIC" id="fig|1094551.3.peg.729"/>
<dbReference type="InterPro" id="IPR004899">
    <property type="entry name" value="Pertactin_central"/>
</dbReference>
<dbReference type="PANTHER" id="PTHR35037">
    <property type="entry name" value="C-TERMINAL REGION OF AIDA-LIKE PROTEIN"/>
    <property type="match status" value="1"/>
</dbReference>
<proteinExistence type="predicted"/>
<evidence type="ECO:0000313" key="2">
    <source>
        <dbReference type="EMBL" id="EJF75177.1"/>
    </source>
</evidence>
<dbReference type="InterPro" id="IPR036709">
    <property type="entry name" value="Autotransporte_beta_dom_sf"/>
</dbReference>